<accession>A0A6M0CIH9</accession>
<evidence type="ECO:0000256" key="2">
    <source>
        <dbReference type="ARBA" id="ARBA00022741"/>
    </source>
</evidence>
<name>A0A6M0CIH9_9FLAO</name>
<dbReference type="FunFam" id="1.10.486.10:FF:000003">
    <property type="entry name" value="ATP-dependent DNA helicase"/>
    <property type="match status" value="1"/>
</dbReference>
<keyword evidence="2 12" id="KW-0547">Nucleotide-binding</keyword>
<evidence type="ECO:0000256" key="9">
    <source>
        <dbReference type="ARBA" id="ARBA00034808"/>
    </source>
</evidence>
<evidence type="ECO:0000259" key="13">
    <source>
        <dbReference type="PROSITE" id="PS51198"/>
    </source>
</evidence>
<evidence type="ECO:0000256" key="3">
    <source>
        <dbReference type="ARBA" id="ARBA00022801"/>
    </source>
</evidence>
<keyword evidence="5 12" id="KW-0067">ATP-binding</keyword>
<dbReference type="Gene3D" id="3.40.50.300">
    <property type="entry name" value="P-loop containing nucleotide triphosphate hydrolases"/>
    <property type="match status" value="2"/>
</dbReference>
<proteinExistence type="inferred from homology"/>
<dbReference type="Pfam" id="PF00580">
    <property type="entry name" value="UvrD-helicase"/>
    <property type="match status" value="1"/>
</dbReference>
<dbReference type="GO" id="GO:0005524">
    <property type="term" value="F:ATP binding"/>
    <property type="evidence" value="ECO:0007669"/>
    <property type="project" value="UniProtKB-UniRule"/>
</dbReference>
<keyword evidence="4 12" id="KW-0347">Helicase</keyword>
<dbReference type="AlphaFoldDB" id="A0A6M0CIH9"/>
<organism evidence="15 16">
    <name type="scientific">Spongiivirga citrea</name>
    <dbReference type="NCBI Taxonomy" id="1481457"/>
    <lineage>
        <taxon>Bacteria</taxon>
        <taxon>Pseudomonadati</taxon>
        <taxon>Bacteroidota</taxon>
        <taxon>Flavobacteriia</taxon>
        <taxon>Flavobacteriales</taxon>
        <taxon>Flavobacteriaceae</taxon>
        <taxon>Spongiivirga</taxon>
    </lineage>
</organism>
<dbReference type="EC" id="5.6.2.4" evidence="9"/>
<comment type="catalytic activity">
    <reaction evidence="11">
        <text>ATP + H2O = ADP + phosphate + H(+)</text>
        <dbReference type="Rhea" id="RHEA:13065"/>
        <dbReference type="ChEBI" id="CHEBI:15377"/>
        <dbReference type="ChEBI" id="CHEBI:15378"/>
        <dbReference type="ChEBI" id="CHEBI:30616"/>
        <dbReference type="ChEBI" id="CHEBI:43474"/>
        <dbReference type="ChEBI" id="CHEBI:456216"/>
        <dbReference type="EC" id="5.6.2.4"/>
    </reaction>
</comment>
<dbReference type="GO" id="GO:0043138">
    <property type="term" value="F:3'-5' DNA helicase activity"/>
    <property type="evidence" value="ECO:0007669"/>
    <property type="project" value="UniProtKB-EC"/>
</dbReference>
<dbReference type="GO" id="GO:0016787">
    <property type="term" value="F:hydrolase activity"/>
    <property type="evidence" value="ECO:0007669"/>
    <property type="project" value="UniProtKB-UniRule"/>
</dbReference>
<evidence type="ECO:0000259" key="14">
    <source>
        <dbReference type="PROSITE" id="PS51217"/>
    </source>
</evidence>
<dbReference type="GO" id="GO:0003677">
    <property type="term" value="F:DNA binding"/>
    <property type="evidence" value="ECO:0007669"/>
    <property type="project" value="UniProtKB-KW"/>
</dbReference>
<dbReference type="Gene3D" id="1.10.486.10">
    <property type="entry name" value="PCRA, domain 4"/>
    <property type="match status" value="1"/>
</dbReference>
<reference evidence="15 16" key="1">
    <citation type="submission" date="2020-01" db="EMBL/GenBank/DDBJ databases">
        <title>Spongiivirga citrea KCTC 32990T.</title>
        <authorList>
            <person name="Wang G."/>
        </authorList>
    </citation>
    <scope>NUCLEOTIDE SEQUENCE [LARGE SCALE GENOMIC DNA]</scope>
    <source>
        <strain evidence="15 16">KCTC 32990</strain>
    </source>
</reference>
<comment type="caution">
    <text evidence="15">The sequence shown here is derived from an EMBL/GenBank/DDBJ whole genome shotgun (WGS) entry which is preliminary data.</text>
</comment>
<dbReference type="Pfam" id="PF13361">
    <property type="entry name" value="UvrD_C"/>
    <property type="match status" value="1"/>
</dbReference>
<evidence type="ECO:0000256" key="6">
    <source>
        <dbReference type="ARBA" id="ARBA00023125"/>
    </source>
</evidence>
<sequence>MEQYLSQLNEAQLAPTLQKDGPMIVIAGAGSGKTRVLTIRIAYLMSQGVDPFNILALTFTNKAAREMKKRIADIVGNSEAKNLWMGTFHSIFAKILRFEADKLGYPSNFTIYDTQDSQRLISSIIKEMGLDKDIYKYKQVYSRISSYKNSLITVKAYFQNGELQESDAMAKRPRMGEIYQNYVDRCFKAGAMDFDDLLLKTNELLTRFPDVLLKYQDRFRYILVDEYQDTNHSQYLIVRALSDRFQNICVVGDDAQSIYAFRGANINNILNFQKDYDDVKTYRLEQNYRSTKNIVQAANSIIDKNKTKLDKVVWTANDDGPKIIVNRLITDAEEGRFVAASIWDNKMNNQLKNGEFAVLYRTNAQSRAIEDALRKRDIPYRIYGGLSFYQRKEIKDVLAYLRLIVNPADEEALKRVINYPTRGIGQTTIERLVVAANHYNRSIFEVMMHLDKIELKINAGTKRKLEDFVTMIRSFQVMNANADAFQVAEHVSKKTGLIQEFKKDGTPEGIARMENIEELLNGVKDFVEGQQEIADATGSLSEFLEDVALATDLDQDTGDDDRVALMTIHLAKGLEFPHVYIVGMEEDLFPSAMSMNTRTELEEERRLFYVALTRAEKQAYLTYTLSRYRWGKLIDAEPSRFIEEIDEQYLEYITPINDRRYKPMIDADIFGEVDKSKLRLKKPIAGKSPKGPSEEQLRKLRKLKPVSDGAPTGNLFDSDLVAGTKVNHTRFGRGEIIKLEGVGQDKKAEIRFENGGLKKLLLRFAKLEVL</sequence>
<dbReference type="GO" id="GO:0033202">
    <property type="term" value="C:DNA helicase complex"/>
    <property type="evidence" value="ECO:0007669"/>
    <property type="project" value="TreeGrafter"/>
</dbReference>
<evidence type="ECO:0000256" key="7">
    <source>
        <dbReference type="ARBA" id="ARBA00023235"/>
    </source>
</evidence>
<dbReference type="InterPro" id="IPR000212">
    <property type="entry name" value="DNA_helicase_UvrD/REP"/>
</dbReference>
<evidence type="ECO:0000256" key="11">
    <source>
        <dbReference type="ARBA" id="ARBA00048988"/>
    </source>
</evidence>
<dbReference type="InterPro" id="IPR013986">
    <property type="entry name" value="DExx_box_DNA_helicase_dom_sf"/>
</dbReference>
<dbReference type="CDD" id="cd18807">
    <property type="entry name" value="SF1_C_UvrD"/>
    <property type="match status" value="1"/>
</dbReference>
<dbReference type="PANTHER" id="PTHR11070">
    <property type="entry name" value="UVRD / RECB / PCRA DNA HELICASE FAMILY MEMBER"/>
    <property type="match status" value="1"/>
</dbReference>
<dbReference type="InterPro" id="IPR027417">
    <property type="entry name" value="P-loop_NTPase"/>
</dbReference>
<dbReference type="InterPro" id="IPR014016">
    <property type="entry name" value="UvrD-like_ATP-bd"/>
</dbReference>
<keyword evidence="6" id="KW-0238">DNA-binding</keyword>
<comment type="catalytic activity">
    <reaction evidence="8">
        <text>Couples ATP hydrolysis with the unwinding of duplex DNA by translocating in the 3'-5' direction.</text>
        <dbReference type="EC" id="5.6.2.4"/>
    </reaction>
</comment>
<dbReference type="CDD" id="cd17932">
    <property type="entry name" value="DEXQc_UvrD"/>
    <property type="match status" value="1"/>
</dbReference>
<dbReference type="Gene3D" id="1.10.10.160">
    <property type="match status" value="1"/>
</dbReference>
<gene>
    <name evidence="15" type="ORF">GWK10_05995</name>
</gene>
<protein>
    <recommendedName>
        <fullName evidence="9">DNA 3'-5' helicase</fullName>
        <ecNumber evidence="9">5.6.2.4</ecNumber>
    </recommendedName>
    <alternativeName>
        <fullName evidence="10">DNA 3'-5' helicase II</fullName>
    </alternativeName>
</protein>
<evidence type="ECO:0000256" key="12">
    <source>
        <dbReference type="PROSITE-ProRule" id="PRU00560"/>
    </source>
</evidence>
<keyword evidence="16" id="KW-1185">Reference proteome</keyword>
<evidence type="ECO:0000256" key="5">
    <source>
        <dbReference type="ARBA" id="ARBA00022840"/>
    </source>
</evidence>
<dbReference type="GO" id="GO:0000725">
    <property type="term" value="P:recombinational repair"/>
    <property type="evidence" value="ECO:0007669"/>
    <property type="project" value="TreeGrafter"/>
</dbReference>
<feature type="domain" description="UvrD-like helicase ATP-binding" evidence="13">
    <location>
        <begin position="6"/>
        <end position="291"/>
    </location>
</feature>
<comment type="similarity">
    <text evidence="1">Belongs to the helicase family. UvrD subfamily.</text>
</comment>
<dbReference type="PROSITE" id="PS51217">
    <property type="entry name" value="UVRD_HELICASE_CTER"/>
    <property type="match status" value="1"/>
</dbReference>
<evidence type="ECO:0000313" key="16">
    <source>
        <dbReference type="Proteomes" id="UP000474296"/>
    </source>
</evidence>
<evidence type="ECO:0000256" key="4">
    <source>
        <dbReference type="ARBA" id="ARBA00022806"/>
    </source>
</evidence>
<evidence type="ECO:0000256" key="10">
    <source>
        <dbReference type="ARBA" id="ARBA00034923"/>
    </source>
</evidence>
<evidence type="ECO:0000256" key="8">
    <source>
        <dbReference type="ARBA" id="ARBA00034617"/>
    </source>
</evidence>
<dbReference type="InterPro" id="IPR014017">
    <property type="entry name" value="DNA_helicase_UvrD-like_C"/>
</dbReference>
<dbReference type="Pfam" id="PF21196">
    <property type="entry name" value="PcrA_UvrD_tudor"/>
    <property type="match status" value="1"/>
</dbReference>
<dbReference type="PANTHER" id="PTHR11070:SF2">
    <property type="entry name" value="ATP-DEPENDENT DNA HELICASE SRS2"/>
    <property type="match status" value="1"/>
</dbReference>
<evidence type="ECO:0000256" key="1">
    <source>
        <dbReference type="ARBA" id="ARBA00009922"/>
    </source>
</evidence>
<dbReference type="Proteomes" id="UP000474296">
    <property type="component" value="Unassembled WGS sequence"/>
</dbReference>
<evidence type="ECO:0000313" key="15">
    <source>
        <dbReference type="EMBL" id="NER16753.1"/>
    </source>
</evidence>
<feature type="binding site" evidence="12">
    <location>
        <begin position="27"/>
        <end position="34"/>
    </location>
    <ligand>
        <name>ATP</name>
        <dbReference type="ChEBI" id="CHEBI:30616"/>
    </ligand>
</feature>
<keyword evidence="7" id="KW-0413">Isomerase</keyword>
<dbReference type="EMBL" id="JAABOQ010000002">
    <property type="protein sequence ID" value="NER16753.1"/>
    <property type="molecule type" value="Genomic_DNA"/>
</dbReference>
<dbReference type="SUPFAM" id="SSF52540">
    <property type="entry name" value="P-loop containing nucleoside triphosphate hydrolases"/>
    <property type="match status" value="1"/>
</dbReference>
<dbReference type="RefSeq" id="WP_164030221.1">
    <property type="nucleotide sequence ID" value="NZ_JAABOQ010000002.1"/>
</dbReference>
<dbReference type="GO" id="GO:0005829">
    <property type="term" value="C:cytosol"/>
    <property type="evidence" value="ECO:0007669"/>
    <property type="project" value="TreeGrafter"/>
</dbReference>
<feature type="domain" description="UvrD-like helicase C-terminal" evidence="14">
    <location>
        <begin position="292"/>
        <end position="573"/>
    </location>
</feature>
<dbReference type="PROSITE" id="PS51198">
    <property type="entry name" value="UVRD_HELICASE_ATP_BIND"/>
    <property type="match status" value="1"/>
</dbReference>
<keyword evidence="3 12" id="KW-0378">Hydrolase</keyword>